<evidence type="ECO:0000313" key="1">
    <source>
        <dbReference type="EMBL" id="VEL39627.1"/>
    </source>
</evidence>
<sequence length="274" mass="30925">MPNTHTHTHTYTHTHTHKHTTVLQSNKSVCLSHCLSATSLLACVCKREFRSQHNLPPCLSISVTHCVCLCLCRPSVGVRQDTKSFRRTVCASLTETARHCRSQRKFSPRGNWQPLRFVDSSSRPLGHDLQTERLIGSDNRQPAFPPLSLSHTHSISLSFLHVFIGLNVPICAQSLSACEYVFMCDVCFRCLSEVPPCVCVCVCVCMSVLRGGEIELKLASWFLQMWHAQAFGWLSSLSELRRCGWMDVVLVLRMSLLRQPMATHSLAHWHTVTL</sequence>
<dbReference type="Proteomes" id="UP000784294">
    <property type="component" value="Unassembled WGS sequence"/>
</dbReference>
<comment type="caution">
    <text evidence="1">The sequence shown here is derived from an EMBL/GenBank/DDBJ whole genome shotgun (WGS) entry which is preliminary data.</text>
</comment>
<organism evidence="1 2">
    <name type="scientific">Protopolystoma xenopodis</name>
    <dbReference type="NCBI Taxonomy" id="117903"/>
    <lineage>
        <taxon>Eukaryota</taxon>
        <taxon>Metazoa</taxon>
        <taxon>Spiralia</taxon>
        <taxon>Lophotrochozoa</taxon>
        <taxon>Platyhelminthes</taxon>
        <taxon>Monogenea</taxon>
        <taxon>Polyopisthocotylea</taxon>
        <taxon>Polystomatidea</taxon>
        <taxon>Polystomatidae</taxon>
        <taxon>Protopolystoma</taxon>
    </lineage>
</organism>
<reference evidence="1" key="1">
    <citation type="submission" date="2018-11" db="EMBL/GenBank/DDBJ databases">
        <authorList>
            <consortium name="Pathogen Informatics"/>
        </authorList>
    </citation>
    <scope>NUCLEOTIDE SEQUENCE</scope>
</reference>
<evidence type="ECO:0000313" key="2">
    <source>
        <dbReference type="Proteomes" id="UP000784294"/>
    </source>
</evidence>
<dbReference type="AlphaFoldDB" id="A0A3S5B8M7"/>
<proteinExistence type="predicted"/>
<keyword evidence="2" id="KW-1185">Reference proteome</keyword>
<dbReference type="EMBL" id="CAAALY010261979">
    <property type="protein sequence ID" value="VEL39627.1"/>
    <property type="molecule type" value="Genomic_DNA"/>
</dbReference>
<accession>A0A3S5B8M7</accession>
<gene>
    <name evidence="1" type="ORF">PXEA_LOCUS33067</name>
</gene>
<protein>
    <submittedName>
        <fullName evidence="1">Uncharacterized protein</fullName>
    </submittedName>
</protein>
<name>A0A3S5B8M7_9PLAT</name>